<dbReference type="InterPro" id="IPR012340">
    <property type="entry name" value="NA-bd_OB-fold"/>
</dbReference>
<reference evidence="3 4" key="1">
    <citation type="journal article" date="2015" name="Nature">
        <title>rRNA introns, odd ribosomes, and small enigmatic genomes across a large radiation of phyla.</title>
        <authorList>
            <person name="Brown C.T."/>
            <person name="Hug L.A."/>
            <person name="Thomas B.C."/>
            <person name="Sharon I."/>
            <person name="Castelle C.J."/>
            <person name="Singh A."/>
            <person name="Wilkins M.J."/>
            <person name="Williams K.H."/>
            <person name="Banfield J.F."/>
        </authorList>
    </citation>
    <scope>NUCLEOTIDE SEQUENCE [LARGE SCALE GENOMIC DNA]</scope>
</reference>
<dbReference type="PANTHER" id="PTHR30053:SF14">
    <property type="entry name" value="TRANSLATION ELONGATION FACTOR KOW-LIKE DOMAIN-CONTAINING PROTEIN"/>
    <property type="match status" value="1"/>
</dbReference>
<dbReference type="PANTHER" id="PTHR30053">
    <property type="entry name" value="ELONGATION FACTOR P"/>
    <property type="match status" value="1"/>
</dbReference>
<dbReference type="FunFam" id="2.40.50.140:FF:000004">
    <property type="entry name" value="Elongation factor P"/>
    <property type="match status" value="1"/>
</dbReference>
<dbReference type="GO" id="GO:0003746">
    <property type="term" value="F:translation elongation factor activity"/>
    <property type="evidence" value="ECO:0007669"/>
    <property type="project" value="UniProtKB-KW"/>
</dbReference>
<feature type="non-terminal residue" evidence="3">
    <location>
        <position position="1"/>
    </location>
</feature>
<comment type="caution">
    <text evidence="3">The sequence shown here is derived from an EMBL/GenBank/DDBJ whole genome shotgun (WGS) entry which is preliminary data.</text>
</comment>
<gene>
    <name evidence="3" type="ORF">UW21_C0012G0001</name>
</gene>
<dbReference type="InterPro" id="IPR020599">
    <property type="entry name" value="Transl_elong_fac_P/YeiP"/>
</dbReference>
<dbReference type="PROSITE" id="PS01275">
    <property type="entry name" value="EFP"/>
    <property type="match status" value="1"/>
</dbReference>
<dbReference type="Gene3D" id="2.40.50.140">
    <property type="entry name" value="Nucleic acid-binding proteins"/>
    <property type="match status" value="2"/>
</dbReference>
<proteinExistence type="inferred from homology"/>
<evidence type="ECO:0000259" key="2">
    <source>
        <dbReference type="SMART" id="SM00841"/>
    </source>
</evidence>
<dbReference type="AlphaFoldDB" id="A0A0G1GEL7"/>
<dbReference type="GO" id="GO:0043043">
    <property type="term" value="P:peptide biosynthetic process"/>
    <property type="evidence" value="ECO:0007669"/>
    <property type="project" value="InterPro"/>
</dbReference>
<dbReference type="InterPro" id="IPR015365">
    <property type="entry name" value="Elong-fact-P_C"/>
</dbReference>
<dbReference type="Proteomes" id="UP000034192">
    <property type="component" value="Unassembled WGS sequence"/>
</dbReference>
<dbReference type="SMART" id="SM00841">
    <property type="entry name" value="Elong-fact-P_C"/>
    <property type="match status" value="1"/>
</dbReference>
<name>A0A0G1GEL7_9BACT</name>
<sequence length="92" mass="10097">PLKVIENELPFVKEGEDVDVLFWENKALSVEISPKVTLEVKETAPGVKGNSATNVYKPATLENGLEVKVPLFIKAGDKVRVDTRTGGYIERA</sequence>
<evidence type="ECO:0000256" key="1">
    <source>
        <dbReference type="ARBA" id="ARBA00009479"/>
    </source>
</evidence>
<dbReference type="CDD" id="cd05794">
    <property type="entry name" value="S1_EF-P_repeat_2"/>
    <property type="match status" value="1"/>
</dbReference>
<organism evidence="3 4">
    <name type="scientific">Candidatus Woesebacteria bacterium GW2011_GWB1_44_11b</name>
    <dbReference type="NCBI Taxonomy" id="1618580"/>
    <lineage>
        <taxon>Bacteria</taxon>
        <taxon>Candidatus Woeseibacteriota</taxon>
    </lineage>
</organism>
<evidence type="ECO:0000313" key="4">
    <source>
        <dbReference type="Proteomes" id="UP000034192"/>
    </source>
</evidence>
<dbReference type="GO" id="GO:0005829">
    <property type="term" value="C:cytosol"/>
    <property type="evidence" value="ECO:0007669"/>
    <property type="project" value="UniProtKB-ARBA"/>
</dbReference>
<protein>
    <submittedName>
        <fullName evidence="3">Elongation factor P</fullName>
    </submittedName>
</protein>
<accession>A0A0G1GEL7</accession>
<keyword evidence="3" id="KW-0648">Protein biosynthesis</keyword>
<evidence type="ECO:0000313" key="3">
    <source>
        <dbReference type="EMBL" id="KKT33341.1"/>
    </source>
</evidence>
<dbReference type="InterPro" id="IPR013852">
    <property type="entry name" value="Transl_elong_P/YeiP_CS"/>
</dbReference>
<feature type="domain" description="Elongation factor P C-terminal" evidence="2">
    <location>
        <begin position="36"/>
        <end position="91"/>
    </location>
</feature>
<dbReference type="Pfam" id="PF09285">
    <property type="entry name" value="Elong-fact-P_C"/>
    <property type="match status" value="1"/>
</dbReference>
<dbReference type="SUPFAM" id="SSF50249">
    <property type="entry name" value="Nucleic acid-binding proteins"/>
    <property type="match status" value="1"/>
</dbReference>
<dbReference type="EMBL" id="LCHL01000012">
    <property type="protein sequence ID" value="KKT33341.1"/>
    <property type="molecule type" value="Genomic_DNA"/>
</dbReference>
<keyword evidence="3" id="KW-0251">Elongation factor</keyword>
<comment type="similarity">
    <text evidence="1">Belongs to the elongation factor P family.</text>
</comment>